<dbReference type="EMBL" id="JYDH01002593">
    <property type="protein sequence ID" value="KRY08948.1"/>
    <property type="molecule type" value="Genomic_DNA"/>
</dbReference>
<dbReference type="InParanoid" id="A0A0V0Z919"/>
<organism evidence="1 2">
    <name type="scientific">Trichinella spiralis</name>
    <name type="common">Trichina worm</name>
    <dbReference type="NCBI Taxonomy" id="6334"/>
    <lineage>
        <taxon>Eukaryota</taxon>
        <taxon>Metazoa</taxon>
        <taxon>Ecdysozoa</taxon>
        <taxon>Nematoda</taxon>
        <taxon>Enoplea</taxon>
        <taxon>Dorylaimia</taxon>
        <taxon>Trichinellida</taxon>
        <taxon>Trichinellidae</taxon>
        <taxon>Trichinella</taxon>
    </lineage>
</organism>
<comment type="caution">
    <text evidence="1">The sequence shown here is derived from an EMBL/GenBank/DDBJ whole genome shotgun (WGS) entry which is preliminary data.</text>
</comment>
<proteinExistence type="predicted"/>
<accession>A0A0V0Z919</accession>
<evidence type="ECO:0000313" key="1">
    <source>
        <dbReference type="EMBL" id="KRY08948.1"/>
    </source>
</evidence>
<dbReference type="AlphaFoldDB" id="A0A0V0Z919"/>
<protein>
    <submittedName>
        <fullName evidence="1">Uncharacterized protein</fullName>
    </submittedName>
</protein>
<keyword evidence="2" id="KW-1185">Reference proteome</keyword>
<evidence type="ECO:0000313" key="2">
    <source>
        <dbReference type="Proteomes" id="UP000054776"/>
    </source>
</evidence>
<gene>
    <name evidence="1" type="ORF">T01_7683</name>
</gene>
<sequence>MYQCLLRSPYCWYLLEQDCTFCHFVNGQSR</sequence>
<reference evidence="1 2" key="1">
    <citation type="submission" date="2015-01" db="EMBL/GenBank/DDBJ databases">
        <title>Evolution of Trichinella species and genotypes.</title>
        <authorList>
            <person name="Korhonen P.K."/>
            <person name="Edoardo P."/>
            <person name="Giuseppe L.R."/>
            <person name="Gasser R.B."/>
        </authorList>
    </citation>
    <scope>NUCLEOTIDE SEQUENCE [LARGE SCALE GENOMIC DNA]</scope>
    <source>
        <strain evidence="1">ISS3</strain>
    </source>
</reference>
<name>A0A0V0Z919_TRISP</name>
<dbReference type="Proteomes" id="UP000054776">
    <property type="component" value="Unassembled WGS sequence"/>
</dbReference>